<keyword evidence="4" id="KW-1185">Reference proteome</keyword>
<dbReference type="EMBL" id="JANEYF010005326">
    <property type="protein sequence ID" value="KAJ8928589.1"/>
    <property type="molecule type" value="Genomic_DNA"/>
</dbReference>
<feature type="region of interest" description="Disordered" evidence="1">
    <location>
        <begin position="169"/>
        <end position="195"/>
    </location>
</feature>
<dbReference type="Pfam" id="PF13837">
    <property type="entry name" value="Myb_DNA-bind_4"/>
    <property type="match status" value="1"/>
</dbReference>
<proteinExistence type="predicted"/>
<evidence type="ECO:0000313" key="4">
    <source>
        <dbReference type="Proteomes" id="UP001162156"/>
    </source>
</evidence>
<sequence length="277" mass="32729">MTQQNQNNCYLVETDDAGEYVMYEPETDTYNNVSVQNENEDYEQNNEIASSLNNIKCNVWDRAQTLLLLEKCTNKKKDLDNPRNKKFAIYKEIAQEMQMFGYNFTYEQCMKRMKTLLTKYKQVKDHNMKSENSRKTWEYFETMQNYVGDRPNITPVTFCSSLQLAQLENVDDSESPSTSRSDIESTPKRRKLGPRSSPMVEMLKWLKEYKENCAERENKKMELAERQHNENKAYAIRNFNSIKKIIKYFLPLGNNFFYIFEQASSVIGNFMKSLDST</sequence>
<dbReference type="PANTHER" id="PTHR47595">
    <property type="entry name" value="HEAT SHOCK 70 KDA PROTEIN 14"/>
    <property type="match status" value="1"/>
</dbReference>
<dbReference type="InterPro" id="IPR044822">
    <property type="entry name" value="Myb_DNA-bind_4"/>
</dbReference>
<organism evidence="3 4">
    <name type="scientific">Rhamnusium bicolor</name>
    <dbReference type="NCBI Taxonomy" id="1586634"/>
    <lineage>
        <taxon>Eukaryota</taxon>
        <taxon>Metazoa</taxon>
        <taxon>Ecdysozoa</taxon>
        <taxon>Arthropoda</taxon>
        <taxon>Hexapoda</taxon>
        <taxon>Insecta</taxon>
        <taxon>Pterygota</taxon>
        <taxon>Neoptera</taxon>
        <taxon>Endopterygota</taxon>
        <taxon>Coleoptera</taxon>
        <taxon>Polyphaga</taxon>
        <taxon>Cucujiformia</taxon>
        <taxon>Chrysomeloidea</taxon>
        <taxon>Cerambycidae</taxon>
        <taxon>Lepturinae</taxon>
        <taxon>Rhagiini</taxon>
        <taxon>Rhamnusium</taxon>
    </lineage>
</organism>
<comment type="caution">
    <text evidence="3">The sequence shown here is derived from an EMBL/GenBank/DDBJ whole genome shotgun (WGS) entry which is preliminary data.</text>
</comment>
<name>A0AAV8WQ01_9CUCU</name>
<dbReference type="PANTHER" id="PTHR47595:SF1">
    <property type="entry name" value="MYB_SANT-LIKE DNA-BINDING DOMAIN-CONTAINING PROTEIN"/>
    <property type="match status" value="1"/>
</dbReference>
<dbReference type="Gene3D" id="1.10.10.60">
    <property type="entry name" value="Homeodomain-like"/>
    <property type="match status" value="1"/>
</dbReference>
<evidence type="ECO:0000256" key="1">
    <source>
        <dbReference type="SAM" id="MobiDB-lite"/>
    </source>
</evidence>
<protein>
    <recommendedName>
        <fullName evidence="2">Myb/SANT-like DNA-binding domain-containing protein</fullName>
    </recommendedName>
</protein>
<evidence type="ECO:0000313" key="3">
    <source>
        <dbReference type="EMBL" id="KAJ8928589.1"/>
    </source>
</evidence>
<accession>A0AAV8WQ01</accession>
<dbReference type="AlphaFoldDB" id="A0AAV8WQ01"/>
<dbReference type="Proteomes" id="UP001162156">
    <property type="component" value="Unassembled WGS sequence"/>
</dbReference>
<evidence type="ECO:0000259" key="2">
    <source>
        <dbReference type="Pfam" id="PF13837"/>
    </source>
</evidence>
<reference evidence="3" key="1">
    <citation type="journal article" date="2023" name="Insect Mol. Biol.">
        <title>Genome sequencing provides insights into the evolution of gene families encoding plant cell wall-degrading enzymes in longhorned beetles.</title>
        <authorList>
            <person name="Shin N.R."/>
            <person name="Okamura Y."/>
            <person name="Kirsch R."/>
            <person name="Pauchet Y."/>
        </authorList>
    </citation>
    <scope>NUCLEOTIDE SEQUENCE</scope>
    <source>
        <strain evidence="3">RBIC_L_NR</strain>
    </source>
</reference>
<gene>
    <name evidence="3" type="ORF">NQ314_018836</name>
</gene>
<feature type="domain" description="Myb/SANT-like DNA-binding" evidence="2">
    <location>
        <begin position="58"/>
        <end position="145"/>
    </location>
</feature>